<dbReference type="Gene3D" id="2.30.42.10">
    <property type="match status" value="1"/>
</dbReference>
<evidence type="ECO:0000259" key="1">
    <source>
        <dbReference type="PROSITE" id="PS50106"/>
    </source>
</evidence>
<dbReference type="eggNOG" id="KOG1452">
    <property type="taxonomic scope" value="Eukaryota"/>
</dbReference>
<dbReference type="InParanoid" id="H2ZJN1"/>
<dbReference type="SUPFAM" id="SSF50156">
    <property type="entry name" value="PDZ domain-like"/>
    <property type="match status" value="1"/>
</dbReference>
<feature type="domain" description="PDZ" evidence="1">
    <location>
        <begin position="156"/>
        <end position="250"/>
    </location>
</feature>
<evidence type="ECO:0000313" key="3">
    <source>
        <dbReference type="Proteomes" id="UP000007875"/>
    </source>
</evidence>
<evidence type="ECO:0000313" key="2">
    <source>
        <dbReference type="Ensembl" id="ENSCSAVP00000017797.1"/>
    </source>
</evidence>
<dbReference type="GeneTree" id="ENSGT00390000013123"/>
<dbReference type="InterPro" id="IPR001478">
    <property type="entry name" value="PDZ"/>
</dbReference>
<dbReference type="Ensembl" id="ENSCSAVT00000017991.1">
    <property type="protein sequence ID" value="ENSCSAVP00000017797.1"/>
    <property type="gene ID" value="ENSCSAVG00000010479.1"/>
</dbReference>
<dbReference type="Proteomes" id="UP000007875">
    <property type="component" value="Unassembled WGS sequence"/>
</dbReference>
<dbReference type="AlphaFoldDB" id="H2ZJN1"/>
<reference evidence="2" key="3">
    <citation type="submission" date="2025-09" db="UniProtKB">
        <authorList>
            <consortium name="Ensembl"/>
        </authorList>
    </citation>
    <scope>IDENTIFICATION</scope>
</reference>
<dbReference type="Pfam" id="PF00595">
    <property type="entry name" value="PDZ"/>
    <property type="match status" value="1"/>
</dbReference>
<dbReference type="OMA" id="KISRGTH"/>
<accession>H2ZJN1</accession>
<protein>
    <recommendedName>
        <fullName evidence="1">PDZ domain-containing protein</fullName>
    </recommendedName>
</protein>
<proteinExistence type="predicted"/>
<keyword evidence="3" id="KW-1185">Reference proteome</keyword>
<dbReference type="HOGENOM" id="CLU_092650_0_0_1"/>
<dbReference type="InterPro" id="IPR036034">
    <property type="entry name" value="PDZ_sf"/>
</dbReference>
<dbReference type="STRING" id="51511.ENSCSAVP00000017797"/>
<reference evidence="2" key="2">
    <citation type="submission" date="2025-08" db="UniProtKB">
        <authorList>
            <consortium name="Ensembl"/>
        </authorList>
    </citation>
    <scope>IDENTIFICATION</scope>
</reference>
<sequence>MSRINENLVDADSNGTFKRSFSLPAVRRKKVTNNHSLTTNDENAHGLENGNAQHNRVWLRTNRAVSGRKGEIRVSRFNPVGIDLPLDLLTQIKQSETRNNIKNGGHPQTTMPQKPIRAAEKVEKRKDNNGFVKKLNSVCRIRSFTNKDIRTCCIKNVEIHRNPNETLGIFIKKRKISRGTHFSVFPDGTRCKEGIFISRLAPKCKAVDLVNPGDQLLAINSIEVSHLGVKIVAALMAMPSLLALTIKTPHANENGHVVSTSSI</sequence>
<name>H2ZJN1_CIOSA</name>
<reference evidence="3" key="1">
    <citation type="submission" date="2003-08" db="EMBL/GenBank/DDBJ databases">
        <authorList>
            <person name="Birren B."/>
            <person name="Nusbaum C."/>
            <person name="Abebe A."/>
            <person name="Abouelleil A."/>
            <person name="Adekoya E."/>
            <person name="Ait-zahra M."/>
            <person name="Allen N."/>
            <person name="Allen T."/>
            <person name="An P."/>
            <person name="Anderson M."/>
            <person name="Anderson S."/>
            <person name="Arachchi H."/>
            <person name="Armbruster J."/>
            <person name="Bachantsang P."/>
            <person name="Baldwin J."/>
            <person name="Barry A."/>
            <person name="Bayul T."/>
            <person name="Blitshsteyn B."/>
            <person name="Bloom T."/>
            <person name="Blye J."/>
            <person name="Boguslavskiy L."/>
            <person name="Borowsky M."/>
            <person name="Boukhgalter B."/>
            <person name="Brunache A."/>
            <person name="Butler J."/>
            <person name="Calixte N."/>
            <person name="Calvo S."/>
            <person name="Camarata J."/>
            <person name="Campo K."/>
            <person name="Chang J."/>
            <person name="Cheshatsang Y."/>
            <person name="Citroen M."/>
            <person name="Collymore A."/>
            <person name="Considine T."/>
            <person name="Cook A."/>
            <person name="Cooke P."/>
            <person name="Corum B."/>
            <person name="Cuomo C."/>
            <person name="David R."/>
            <person name="Dawoe T."/>
            <person name="Degray S."/>
            <person name="Dodge S."/>
            <person name="Dooley K."/>
            <person name="Dorje P."/>
            <person name="Dorjee K."/>
            <person name="Dorris L."/>
            <person name="Duffey N."/>
            <person name="Dupes A."/>
            <person name="Elkins T."/>
            <person name="Engels R."/>
            <person name="Erickson J."/>
            <person name="Farina A."/>
            <person name="Faro S."/>
            <person name="Ferreira P."/>
            <person name="Fischer H."/>
            <person name="Fitzgerald M."/>
            <person name="Foley K."/>
            <person name="Gage D."/>
            <person name="Galagan J."/>
            <person name="Gearin G."/>
            <person name="Gnerre S."/>
            <person name="Gnirke A."/>
            <person name="Goyette A."/>
            <person name="Graham J."/>
            <person name="Grandbois E."/>
            <person name="Gyaltsen K."/>
            <person name="Hafez N."/>
            <person name="Hagopian D."/>
            <person name="Hagos B."/>
            <person name="Hall J."/>
            <person name="Hatcher B."/>
            <person name="Heller A."/>
            <person name="Higgins H."/>
            <person name="Honan T."/>
            <person name="Horn A."/>
            <person name="Houde N."/>
            <person name="Hughes L."/>
            <person name="Hulme W."/>
            <person name="Husby E."/>
            <person name="Iliev I."/>
            <person name="Jaffe D."/>
            <person name="Jones C."/>
            <person name="Kamal M."/>
            <person name="Kamat A."/>
            <person name="Kamvysselis M."/>
            <person name="Karlsson E."/>
            <person name="Kells C."/>
            <person name="Kieu A."/>
            <person name="Kisner P."/>
            <person name="Kodira C."/>
            <person name="Kulbokas E."/>
            <person name="Labutti K."/>
            <person name="Lama D."/>
            <person name="Landers T."/>
            <person name="Leger J."/>
            <person name="Levine S."/>
            <person name="Lewis D."/>
            <person name="Lewis T."/>
            <person name="Lindblad-toh K."/>
            <person name="Liu X."/>
            <person name="Lokyitsang T."/>
            <person name="Lokyitsang Y."/>
            <person name="Lucien O."/>
            <person name="Lui A."/>
            <person name="Ma L.J."/>
            <person name="Mabbitt R."/>
            <person name="Macdonald J."/>
            <person name="Maclean C."/>
            <person name="Major J."/>
            <person name="Manning J."/>
            <person name="Marabella R."/>
            <person name="Maru K."/>
            <person name="Matthews C."/>
            <person name="Mauceli E."/>
            <person name="Mccarthy M."/>
            <person name="Mcdonough S."/>
            <person name="Mcghee T."/>
            <person name="Meldrim J."/>
            <person name="Meneus L."/>
            <person name="Mesirov J."/>
            <person name="Mihalev A."/>
            <person name="Mihova T."/>
            <person name="Mikkelsen T."/>
            <person name="Mlenga V."/>
            <person name="Moru K."/>
            <person name="Mozes J."/>
            <person name="Mulrain L."/>
            <person name="Munson G."/>
            <person name="Naylor J."/>
            <person name="Newes C."/>
            <person name="Nguyen C."/>
            <person name="Nguyen N."/>
            <person name="Nguyen T."/>
            <person name="Nicol R."/>
            <person name="Nielsen C."/>
            <person name="Nizzari M."/>
            <person name="Norbu C."/>
            <person name="Norbu N."/>
            <person name="O'donnell P."/>
            <person name="Okoawo O."/>
            <person name="O'leary S."/>
            <person name="Omotosho B."/>
            <person name="O'neill K."/>
            <person name="Osman S."/>
            <person name="Parker S."/>
            <person name="Perrin D."/>
            <person name="Phunkhang P."/>
            <person name="Piqani B."/>
            <person name="Purcell S."/>
            <person name="Rachupka T."/>
            <person name="Ramasamy U."/>
            <person name="Rameau R."/>
            <person name="Ray V."/>
            <person name="Raymond C."/>
            <person name="Retta R."/>
            <person name="Richardson S."/>
            <person name="Rise C."/>
            <person name="Rodriguez J."/>
            <person name="Rogers J."/>
            <person name="Rogov P."/>
            <person name="Rutman M."/>
            <person name="Schupbach R."/>
            <person name="Seaman C."/>
            <person name="Settipalli S."/>
            <person name="Sharpe T."/>
            <person name="Sheridan J."/>
            <person name="Sherpa N."/>
            <person name="Shi J."/>
            <person name="Smirnov S."/>
            <person name="Smith C."/>
            <person name="Sougnez C."/>
            <person name="Spencer B."/>
            <person name="Stalker J."/>
            <person name="Stange-thomann N."/>
            <person name="Stavropoulos S."/>
            <person name="Stetson K."/>
            <person name="Stone C."/>
            <person name="Stone S."/>
            <person name="Stubbs M."/>
            <person name="Talamas J."/>
            <person name="Tchuinga P."/>
            <person name="Tenzing P."/>
            <person name="Tesfaye S."/>
            <person name="Theodore J."/>
            <person name="Thoulutsang Y."/>
            <person name="Topham K."/>
            <person name="Towey S."/>
            <person name="Tsamla T."/>
            <person name="Tsomo N."/>
            <person name="Vallee D."/>
            <person name="Vassiliev H."/>
            <person name="Venkataraman V."/>
            <person name="Vinson J."/>
            <person name="Vo A."/>
            <person name="Wade C."/>
            <person name="Wang S."/>
            <person name="Wangchuk T."/>
            <person name="Wangdi T."/>
            <person name="Whittaker C."/>
            <person name="Wilkinson J."/>
            <person name="Wu Y."/>
            <person name="Wyman D."/>
            <person name="Yadav S."/>
            <person name="Yang S."/>
            <person name="Yang X."/>
            <person name="Yeager S."/>
            <person name="Yee E."/>
            <person name="Young G."/>
            <person name="Zainoun J."/>
            <person name="Zembeck L."/>
            <person name="Zimmer A."/>
            <person name="Zody M."/>
            <person name="Lander E."/>
        </authorList>
    </citation>
    <scope>NUCLEOTIDE SEQUENCE [LARGE SCALE GENOMIC DNA]</scope>
</reference>
<organism evidence="2 3">
    <name type="scientific">Ciona savignyi</name>
    <name type="common">Pacific transparent sea squirt</name>
    <dbReference type="NCBI Taxonomy" id="51511"/>
    <lineage>
        <taxon>Eukaryota</taxon>
        <taxon>Metazoa</taxon>
        <taxon>Chordata</taxon>
        <taxon>Tunicata</taxon>
        <taxon>Ascidiacea</taxon>
        <taxon>Phlebobranchia</taxon>
        <taxon>Cionidae</taxon>
        <taxon>Ciona</taxon>
    </lineage>
</organism>
<dbReference type="PROSITE" id="PS50106">
    <property type="entry name" value="PDZ"/>
    <property type="match status" value="1"/>
</dbReference>